<keyword evidence="1 2" id="KW-0238">DNA-binding</keyword>
<dbReference type="PROSITE" id="PS51755">
    <property type="entry name" value="OMPR_PHOB"/>
    <property type="match status" value="1"/>
</dbReference>
<dbReference type="RefSeq" id="WP_084370929.1">
    <property type="nucleotide sequence ID" value="NZ_FWYF01000001.1"/>
</dbReference>
<evidence type="ECO:0000256" key="3">
    <source>
        <dbReference type="SAM" id="MobiDB-lite"/>
    </source>
</evidence>
<protein>
    <submittedName>
        <fullName evidence="6">DNA-binding winged helix-turn-helix (WHTH) domain-containing protein</fullName>
    </submittedName>
</protein>
<feature type="DNA-binding region" description="OmpR/PhoB-type" evidence="2">
    <location>
        <begin position="1"/>
        <end position="103"/>
    </location>
</feature>
<dbReference type="EMBL" id="FWYF01000001">
    <property type="protein sequence ID" value="SMD32257.1"/>
    <property type="molecule type" value="Genomic_DNA"/>
</dbReference>
<feature type="transmembrane region" description="Helical" evidence="4">
    <location>
        <begin position="125"/>
        <end position="143"/>
    </location>
</feature>
<accession>A0A1W2G6F3</accession>
<dbReference type="GO" id="GO:0000160">
    <property type="term" value="P:phosphorelay signal transduction system"/>
    <property type="evidence" value="ECO:0007669"/>
    <property type="project" value="InterPro"/>
</dbReference>
<keyword evidence="4" id="KW-0472">Membrane</keyword>
<name>A0A1W2G6F3_REIFA</name>
<keyword evidence="4" id="KW-1133">Transmembrane helix</keyword>
<keyword evidence="4" id="KW-0812">Transmembrane</keyword>
<dbReference type="SUPFAM" id="SSF46894">
    <property type="entry name" value="C-terminal effector domain of the bipartite response regulators"/>
    <property type="match status" value="1"/>
</dbReference>
<dbReference type="AlphaFoldDB" id="A0A1W2G6F3"/>
<dbReference type="GO" id="GO:0006355">
    <property type="term" value="P:regulation of DNA-templated transcription"/>
    <property type="evidence" value="ECO:0007669"/>
    <property type="project" value="InterPro"/>
</dbReference>
<feature type="domain" description="OmpR/PhoB-type" evidence="5">
    <location>
        <begin position="1"/>
        <end position="103"/>
    </location>
</feature>
<dbReference type="Gene3D" id="1.10.10.10">
    <property type="entry name" value="Winged helix-like DNA-binding domain superfamily/Winged helix DNA-binding domain"/>
    <property type="match status" value="1"/>
</dbReference>
<reference evidence="6 7" key="1">
    <citation type="submission" date="2017-04" db="EMBL/GenBank/DDBJ databases">
        <authorList>
            <person name="Afonso C.L."/>
            <person name="Miller P.J."/>
            <person name="Scott M.A."/>
            <person name="Spackman E."/>
            <person name="Goraichik I."/>
            <person name="Dimitrov K.M."/>
            <person name="Suarez D.L."/>
            <person name="Swayne D.E."/>
        </authorList>
    </citation>
    <scope>NUCLEOTIDE SEQUENCE [LARGE SCALE GENOMIC DNA]</scope>
    <source>
        <strain evidence="6 7">DSM 26133</strain>
    </source>
</reference>
<dbReference type="Proteomes" id="UP000192472">
    <property type="component" value="Unassembled WGS sequence"/>
</dbReference>
<dbReference type="InterPro" id="IPR036388">
    <property type="entry name" value="WH-like_DNA-bd_sf"/>
</dbReference>
<dbReference type="InterPro" id="IPR001867">
    <property type="entry name" value="OmpR/PhoB-type_DNA-bd"/>
</dbReference>
<dbReference type="SMART" id="SM00862">
    <property type="entry name" value="Trans_reg_C"/>
    <property type="match status" value="1"/>
</dbReference>
<dbReference type="STRING" id="692418.SAMN04488029_0600"/>
<dbReference type="CDD" id="cd00383">
    <property type="entry name" value="trans_reg_C"/>
    <property type="match status" value="1"/>
</dbReference>
<proteinExistence type="predicted"/>
<feature type="region of interest" description="Disordered" evidence="3">
    <location>
        <begin position="153"/>
        <end position="173"/>
    </location>
</feature>
<evidence type="ECO:0000313" key="7">
    <source>
        <dbReference type="Proteomes" id="UP000192472"/>
    </source>
</evidence>
<dbReference type="GO" id="GO:0003677">
    <property type="term" value="F:DNA binding"/>
    <property type="evidence" value="ECO:0007669"/>
    <property type="project" value="UniProtKB-UniRule"/>
</dbReference>
<dbReference type="Pfam" id="PF00486">
    <property type="entry name" value="Trans_reg_C"/>
    <property type="match status" value="1"/>
</dbReference>
<organism evidence="6 7">
    <name type="scientific">Reichenbachiella faecimaris</name>
    <dbReference type="NCBI Taxonomy" id="692418"/>
    <lineage>
        <taxon>Bacteria</taxon>
        <taxon>Pseudomonadati</taxon>
        <taxon>Bacteroidota</taxon>
        <taxon>Cytophagia</taxon>
        <taxon>Cytophagales</taxon>
        <taxon>Reichenbachiellaceae</taxon>
        <taxon>Reichenbachiella</taxon>
    </lineage>
</organism>
<evidence type="ECO:0000259" key="5">
    <source>
        <dbReference type="PROSITE" id="PS51755"/>
    </source>
</evidence>
<evidence type="ECO:0000256" key="2">
    <source>
        <dbReference type="PROSITE-ProRule" id="PRU01091"/>
    </source>
</evidence>
<evidence type="ECO:0000256" key="4">
    <source>
        <dbReference type="SAM" id="Phobius"/>
    </source>
</evidence>
<sequence>MIRISSDIEIYPDTNEVMTMADDHVKHRTKVEPRIMHVLQILMNNSPQVVSREQLIDEVWDNYGGADDALNQAISHLRKVLNDTNKNDRIIETVVKKGYRFTGELGVNYQSSQEPNHKFRLSTRWIALIAIVMLFLLFVIYWIRSSESYVPKAPMDKGTPYTTNEPVPKSDRE</sequence>
<evidence type="ECO:0000313" key="6">
    <source>
        <dbReference type="EMBL" id="SMD32257.1"/>
    </source>
</evidence>
<dbReference type="InterPro" id="IPR016032">
    <property type="entry name" value="Sig_transdc_resp-reg_C-effctor"/>
</dbReference>
<gene>
    <name evidence="6" type="ORF">SAMN04488029_0600</name>
</gene>
<dbReference type="OrthoDB" id="799930at2"/>
<evidence type="ECO:0000256" key="1">
    <source>
        <dbReference type="ARBA" id="ARBA00023125"/>
    </source>
</evidence>
<keyword evidence="7" id="KW-1185">Reference proteome</keyword>